<dbReference type="Pfam" id="PF03795">
    <property type="entry name" value="YCII"/>
    <property type="match status" value="1"/>
</dbReference>
<keyword evidence="4" id="KW-1185">Reference proteome</keyword>
<comment type="similarity">
    <text evidence="1">Belongs to the YciI family.</text>
</comment>
<feature type="domain" description="YCII-related" evidence="2">
    <location>
        <begin position="14"/>
        <end position="90"/>
    </location>
</feature>
<name>A0A1G9UJ43_9BACT</name>
<dbReference type="STRING" id="563176.SAMN04488090_3838"/>
<evidence type="ECO:0000313" key="4">
    <source>
        <dbReference type="Proteomes" id="UP000198901"/>
    </source>
</evidence>
<proteinExistence type="inferred from homology"/>
<dbReference type="Proteomes" id="UP000198901">
    <property type="component" value="Unassembled WGS sequence"/>
</dbReference>
<dbReference type="RefSeq" id="WP_093205949.1">
    <property type="nucleotide sequence ID" value="NZ_FNGS01000007.1"/>
</dbReference>
<dbReference type="OrthoDB" id="6928805at2"/>
<protein>
    <submittedName>
        <fullName evidence="3">YCII-related domain-containing protein</fullName>
    </submittedName>
</protein>
<dbReference type="AlphaFoldDB" id="A0A1G9UJ43"/>
<dbReference type="InterPro" id="IPR005545">
    <property type="entry name" value="YCII"/>
</dbReference>
<evidence type="ECO:0000256" key="1">
    <source>
        <dbReference type="ARBA" id="ARBA00007689"/>
    </source>
</evidence>
<organism evidence="3 4">
    <name type="scientific">Siphonobacter aquaeclarae</name>
    <dbReference type="NCBI Taxonomy" id="563176"/>
    <lineage>
        <taxon>Bacteria</taxon>
        <taxon>Pseudomonadati</taxon>
        <taxon>Bacteroidota</taxon>
        <taxon>Cytophagia</taxon>
        <taxon>Cytophagales</taxon>
        <taxon>Cytophagaceae</taxon>
        <taxon>Siphonobacter</taxon>
    </lineage>
</organism>
<reference evidence="3 4" key="1">
    <citation type="submission" date="2016-10" db="EMBL/GenBank/DDBJ databases">
        <authorList>
            <person name="de Groot N.N."/>
        </authorList>
    </citation>
    <scope>NUCLEOTIDE SEQUENCE [LARGE SCALE GENOMIC DNA]</scope>
    <source>
        <strain evidence="3 4">DSM 21668</strain>
    </source>
</reference>
<dbReference type="Gene3D" id="3.30.70.1060">
    <property type="entry name" value="Dimeric alpha+beta barrel"/>
    <property type="match status" value="1"/>
</dbReference>
<sequence>MHYFFRLIAPRTTYHLDMSDAERALMTQHIDYWKALTDAGTSLLFGPVFDPKGAFGMAVIEVSSEDEAHDLSQKDPVIAAGVCTYELIPMRIGAIRKA</sequence>
<dbReference type="InterPro" id="IPR011008">
    <property type="entry name" value="Dimeric_a/b-barrel"/>
</dbReference>
<dbReference type="EMBL" id="FNGS01000007">
    <property type="protein sequence ID" value="SDM59897.1"/>
    <property type="molecule type" value="Genomic_DNA"/>
</dbReference>
<gene>
    <name evidence="3" type="ORF">SAMN04488090_3838</name>
</gene>
<dbReference type="SUPFAM" id="SSF54909">
    <property type="entry name" value="Dimeric alpha+beta barrel"/>
    <property type="match status" value="1"/>
</dbReference>
<evidence type="ECO:0000313" key="3">
    <source>
        <dbReference type="EMBL" id="SDM59897.1"/>
    </source>
</evidence>
<evidence type="ECO:0000259" key="2">
    <source>
        <dbReference type="Pfam" id="PF03795"/>
    </source>
</evidence>
<accession>A0A1G9UJ43</accession>